<feature type="compositionally biased region" description="Basic residues" evidence="1">
    <location>
        <begin position="70"/>
        <end position="79"/>
    </location>
</feature>
<dbReference type="AlphaFoldDB" id="A0A139HLL1"/>
<dbReference type="InterPro" id="IPR007005">
    <property type="entry name" value="XAP5"/>
</dbReference>
<evidence type="ECO:0000256" key="1">
    <source>
        <dbReference type="SAM" id="MobiDB-lite"/>
    </source>
</evidence>
<organism evidence="3 4">
    <name type="scientific">Pseudocercospora eumusae</name>
    <dbReference type="NCBI Taxonomy" id="321146"/>
    <lineage>
        <taxon>Eukaryota</taxon>
        <taxon>Fungi</taxon>
        <taxon>Dikarya</taxon>
        <taxon>Ascomycota</taxon>
        <taxon>Pezizomycotina</taxon>
        <taxon>Dothideomycetes</taxon>
        <taxon>Dothideomycetidae</taxon>
        <taxon>Mycosphaerellales</taxon>
        <taxon>Mycosphaerellaceae</taxon>
        <taxon>Pseudocercospora</taxon>
    </lineage>
</organism>
<feature type="region of interest" description="Disordered" evidence="1">
    <location>
        <begin position="45"/>
        <end position="133"/>
    </location>
</feature>
<feature type="compositionally biased region" description="Basic and acidic residues" evidence="1">
    <location>
        <begin position="307"/>
        <end position="319"/>
    </location>
</feature>
<dbReference type="Proteomes" id="UP000070133">
    <property type="component" value="Unassembled WGS sequence"/>
</dbReference>
<evidence type="ECO:0000259" key="2">
    <source>
        <dbReference type="Pfam" id="PF04921"/>
    </source>
</evidence>
<protein>
    <recommendedName>
        <fullName evidence="2">FAM50A/XAP5 C-terminal domain-containing protein</fullName>
    </recommendedName>
</protein>
<dbReference type="GO" id="GO:0006325">
    <property type="term" value="P:chromatin organization"/>
    <property type="evidence" value="ECO:0007669"/>
    <property type="project" value="TreeGrafter"/>
</dbReference>
<feature type="domain" description="FAM50A/XAP5 C-terminal" evidence="2">
    <location>
        <begin position="164"/>
        <end position="345"/>
    </location>
</feature>
<evidence type="ECO:0000313" key="4">
    <source>
        <dbReference type="Proteomes" id="UP000070133"/>
    </source>
</evidence>
<dbReference type="EMBL" id="LFZN01000031">
    <property type="protein sequence ID" value="KXT03354.1"/>
    <property type="molecule type" value="Genomic_DNA"/>
</dbReference>
<dbReference type="PANTHER" id="PTHR12722:SF0">
    <property type="entry name" value="PROTEIN FAM50A"/>
    <property type="match status" value="1"/>
</dbReference>
<feature type="compositionally biased region" description="Polar residues" evidence="1">
    <location>
        <begin position="260"/>
        <end position="273"/>
    </location>
</feature>
<feature type="region of interest" description="Disordered" evidence="1">
    <location>
        <begin position="1"/>
        <end position="31"/>
    </location>
</feature>
<keyword evidence="4" id="KW-1185">Reference proteome</keyword>
<evidence type="ECO:0000313" key="3">
    <source>
        <dbReference type="EMBL" id="KXT03354.1"/>
    </source>
</evidence>
<dbReference type="PANTHER" id="PTHR12722">
    <property type="entry name" value="XAP-5 PROTEIN-RELATED"/>
    <property type="match status" value="1"/>
</dbReference>
<dbReference type="InterPro" id="IPR048337">
    <property type="entry name" value="FAM50A/XAP5_C"/>
</dbReference>
<accession>A0A139HLL1</accession>
<comment type="caution">
    <text evidence="3">The sequence shown here is derived from an EMBL/GenBank/DDBJ whole genome shotgun (WGS) entry which is preliminary data.</text>
</comment>
<proteinExistence type="predicted"/>
<reference evidence="3 4" key="1">
    <citation type="submission" date="2015-07" db="EMBL/GenBank/DDBJ databases">
        <title>Comparative genomics of the Sigatoka disease complex on banana suggests a link between parallel evolutionary changes in Pseudocercospora fijiensis and Pseudocercospora eumusae and increased virulence on the banana host.</title>
        <authorList>
            <person name="Chang T.-C."/>
            <person name="Salvucci A."/>
            <person name="Crous P.W."/>
            <person name="Stergiopoulos I."/>
        </authorList>
    </citation>
    <scope>NUCLEOTIDE SEQUENCE [LARGE SCALE GENOMIC DNA]</scope>
    <source>
        <strain evidence="3 4">CBS 114824</strain>
    </source>
</reference>
<feature type="compositionally biased region" description="Low complexity" evidence="1">
    <location>
        <begin position="285"/>
        <end position="296"/>
    </location>
</feature>
<dbReference type="GO" id="GO:0005634">
    <property type="term" value="C:nucleus"/>
    <property type="evidence" value="ECO:0007669"/>
    <property type="project" value="InterPro"/>
</dbReference>
<feature type="compositionally biased region" description="Polar residues" evidence="1">
    <location>
        <begin position="103"/>
        <end position="114"/>
    </location>
</feature>
<feature type="region of interest" description="Disordered" evidence="1">
    <location>
        <begin position="260"/>
        <end position="319"/>
    </location>
</feature>
<gene>
    <name evidence="3" type="ORF">AC578_3951</name>
</gene>
<dbReference type="STRING" id="321146.A0A139HLL1"/>
<sequence length="365" mass="40551">MADTPNSGGSTPNSRFTSQAISAEDKLKADTVGLQTLNDFRKRRAEAFESSLPGSGATTPDGRESTPKAAFKKRKKAGLKKGGLSFGDDEDTEEAKEPARDATTATESEDSASPATFKKKSLRPNSSVGLQPKAMTKSALLKEAQLKDALRKEYAQIQEAVRATEFVLPFAFYDGRNVPGGKVRLKKGDKIWLFLERARKLGAELGRGDRGRRDWARISVDDLIIVRGDIIIPHHYDFHYFLLNKTHGYHGQLFAFSAEPTSATPAQKSSESTPAPDDDTSSHLQTAAQRKQQAAQHSGPPDSELEGFEHDPNETKVVDRRWYERNKHVYPMSSWQEFDPEKEEDYKKGIRKDANGNAMFFSAAR</sequence>
<name>A0A139HLL1_9PEZI</name>
<dbReference type="OrthoDB" id="1562195at2759"/>
<feature type="compositionally biased region" description="Polar residues" evidence="1">
    <location>
        <begin position="1"/>
        <end position="21"/>
    </location>
</feature>
<dbReference type="Pfam" id="PF04921">
    <property type="entry name" value="XAP5"/>
    <property type="match status" value="1"/>
</dbReference>